<evidence type="ECO:0000313" key="2">
    <source>
        <dbReference type="Proteomes" id="UP000199288"/>
    </source>
</evidence>
<sequence length="98" mass="10535">MRFPDAVTQLPQRSGRAIVSAENIATLEADFMLIYPHEGTAQDMESTPGYGELRQVKTGATVVGDMTLVQAINDPSARSRAWALDQLRTALSSVTPGS</sequence>
<reference evidence="2" key="1">
    <citation type="submission" date="2016-10" db="EMBL/GenBank/DDBJ databases">
        <authorList>
            <person name="Varghese N."/>
            <person name="Submissions S."/>
        </authorList>
    </citation>
    <scope>NUCLEOTIDE SEQUENCE [LARGE SCALE GENOMIC DNA]</scope>
    <source>
        <strain evidence="2">KPR-1</strain>
    </source>
</reference>
<protein>
    <submittedName>
        <fullName evidence="1">Iron complex transport system substrate-binding protein</fullName>
    </submittedName>
</protein>
<dbReference type="Proteomes" id="UP000199288">
    <property type="component" value="Unassembled WGS sequence"/>
</dbReference>
<accession>A0A1H3X445</accession>
<keyword evidence="2" id="KW-1185">Reference proteome</keyword>
<dbReference type="EMBL" id="FNQV01000003">
    <property type="protein sequence ID" value="SDZ93394.1"/>
    <property type="molecule type" value="Genomic_DNA"/>
</dbReference>
<proteinExistence type="predicted"/>
<dbReference type="SUPFAM" id="SSF53807">
    <property type="entry name" value="Helical backbone' metal receptor"/>
    <property type="match status" value="1"/>
</dbReference>
<gene>
    <name evidence="1" type="ORF">SAMN02910418_00581</name>
</gene>
<dbReference type="AlphaFoldDB" id="A0A1H3X445"/>
<dbReference type="Gene3D" id="3.40.50.1980">
    <property type="entry name" value="Nitrogenase molybdenum iron protein domain"/>
    <property type="match status" value="1"/>
</dbReference>
<evidence type="ECO:0000313" key="1">
    <source>
        <dbReference type="EMBL" id="SDZ93394.1"/>
    </source>
</evidence>
<name>A0A1H3X445_9ACTO</name>
<organism evidence="1 2">
    <name type="scientific">Bowdeniella nasicola</name>
    <dbReference type="NCBI Taxonomy" id="208480"/>
    <lineage>
        <taxon>Bacteria</taxon>
        <taxon>Bacillati</taxon>
        <taxon>Actinomycetota</taxon>
        <taxon>Actinomycetes</taxon>
        <taxon>Actinomycetales</taxon>
        <taxon>Actinomycetaceae</taxon>
        <taxon>Bowdeniella</taxon>
    </lineage>
</organism>